<dbReference type="GO" id="GO:0061630">
    <property type="term" value="F:ubiquitin protein ligase activity"/>
    <property type="evidence" value="ECO:0007669"/>
    <property type="project" value="TreeGrafter"/>
</dbReference>
<keyword evidence="1" id="KW-0862">Zinc</keyword>
<keyword evidence="1" id="KW-0479">Metal-binding</keyword>
<dbReference type="AlphaFoldDB" id="A0A843VDV7"/>
<evidence type="ECO:0000313" key="5">
    <source>
        <dbReference type="Proteomes" id="UP000652761"/>
    </source>
</evidence>
<dbReference type="Gene3D" id="3.30.40.10">
    <property type="entry name" value="Zinc/RING finger domain, C3HC4 (zinc finger)"/>
    <property type="match status" value="1"/>
</dbReference>
<proteinExistence type="predicted"/>
<comment type="caution">
    <text evidence="4">The sequence shown here is derived from an EMBL/GenBank/DDBJ whole genome shotgun (WGS) entry which is preliminary data.</text>
</comment>
<evidence type="ECO:0000259" key="3">
    <source>
        <dbReference type="PROSITE" id="PS50089"/>
    </source>
</evidence>
<accession>A0A843VDV7</accession>
<gene>
    <name evidence="4" type="ORF">Taro_024228</name>
</gene>
<reference evidence="4" key="1">
    <citation type="submission" date="2017-07" db="EMBL/GenBank/DDBJ databases">
        <title>Taro Niue Genome Assembly and Annotation.</title>
        <authorList>
            <person name="Atibalentja N."/>
            <person name="Keating K."/>
            <person name="Fields C.J."/>
        </authorList>
    </citation>
    <scope>NUCLEOTIDE SEQUENCE</scope>
    <source>
        <strain evidence="4">Niue_2</strain>
        <tissue evidence="4">Leaf</tissue>
    </source>
</reference>
<organism evidence="4 5">
    <name type="scientific">Colocasia esculenta</name>
    <name type="common">Wild taro</name>
    <name type="synonym">Arum esculentum</name>
    <dbReference type="NCBI Taxonomy" id="4460"/>
    <lineage>
        <taxon>Eukaryota</taxon>
        <taxon>Viridiplantae</taxon>
        <taxon>Streptophyta</taxon>
        <taxon>Embryophyta</taxon>
        <taxon>Tracheophyta</taxon>
        <taxon>Spermatophyta</taxon>
        <taxon>Magnoliopsida</taxon>
        <taxon>Liliopsida</taxon>
        <taxon>Araceae</taxon>
        <taxon>Aroideae</taxon>
        <taxon>Colocasieae</taxon>
        <taxon>Colocasia</taxon>
    </lineage>
</organism>
<dbReference type="SUPFAM" id="SSF57850">
    <property type="entry name" value="RING/U-box"/>
    <property type="match status" value="1"/>
</dbReference>
<dbReference type="PANTHER" id="PTHR22765:SF348">
    <property type="entry name" value="OS09G0446275 PROTEIN"/>
    <property type="match status" value="1"/>
</dbReference>
<evidence type="ECO:0000256" key="1">
    <source>
        <dbReference type="PROSITE-ProRule" id="PRU00175"/>
    </source>
</evidence>
<evidence type="ECO:0000313" key="4">
    <source>
        <dbReference type="EMBL" id="MQL91614.1"/>
    </source>
</evidence>
<dbReference type="InterPro" id="IPR051826">
    <property type="entry name" value="E3_ubiquitin-ligase_domain"/>
</dbReference>
<dbReference type="GO" id="GO:0006511">
    <property type="term" value="P:ubiquitin-dependent protein catabolic process"/>
    <property type="evidence" value="ECO:0007669"/>
    <property type="project" value="TreeGrafter"/>
</dbReference>
<sequence>MRRSANNNGSALTPAGSWQRRNMDRGSSNSPDREEQGRAAVTTPPPRLQPESGRFSGPWTLFEERVRTGPFGLSRFPTQPHSPVRILILDTDVIGAGEVDPALRMFVRNYSPPRIRGEWHLQVEAEPEDPGLTEEEFKKAMKKMRKHVHNPTYPRRRAWRRGLFNSRSVADGEADDDQKEESKDCAVCLETFAANEQVMMTPCNHMFHNDCIVPWVKSRGQCPVCRLELCERSQQQRRRQRENTAPAVRRGGGNAGEAVWDDELFYLIRAMEEAFNWINLTR</sequence>
<feature type="region of interest" description="Disordered" evidence="2">
    <location>
        <begin position="1"/>
        <end position="58"/>
    </location>
</feature>
<dbReference type="OrthoDB" id="8062037at2759"/>
<name>A0A843VDV7_COLES</name>
<dbReference type="CDD" id="cd16454">
    <property type="entry name" value="RING-H2_PA-TM-RING"/>
    <property type="match status" value="1"/>
</dbReference>
<dbReference type="PANTHER" id="PTHR22765">
    <property type="entry name" value="RING FINGER AND PROTEASE ASSOCIATED DOMAIN-CONTAINING"/>
    <property type="match status" value="1"/>
</dbReference>
<dbReference type="Pfam" id="PF13639">
    <property type="entry name" value="zf-RING_2"/>
    <property type="match status" value="1"/>
</dbReference>
<dbReference type="FunFam" id="3.30.40.10:FF:000468">
    <property type="entry name" value="RING/U-box superfamily protein"/>
    <property type="match status" value="1"/>
</dbReference>
<dbReference type="InterPro" id="IPR013083">
    <property type="entry name" value="Znf_RING/FYVE/PHD"/>
</dbReference>
<feature type="domain" description="RING-type" evidence="3">
    <location>
        <begin position="185"/>
        <end position="226"/>
    </location>
</feature>
<keyword evidence="1" id="KW-0863">Zinc-finger</keyword>
<protein>
    <recommendedName>
        <fullName evidence="3">RING-type domain-containing protein</fullName>
    </recommendedName>
</protein>
<feature type="compositionally biased region" description="Polar residues" evidence="2">
    <location>
        <begin position="1"/>
        <end position="11"/>
    </location>
</feature>
<evidence type="ECO:0000256" key="2">
    <source>
        <dbReference type="SAM" id="MobiDB-lite"/>
    </source>
</evidence>
<dbReference type="InterPro" id="IPR001841">
    <property type="entry name" value="Znf_RING"/>
</dbReference>
<dbReference type="PROSITE" id="PS50089">
    <property type="entry name" value="ZF_RING_2"/>
    <property type="match status" value="1"/>
</dbReference>
<dbReference type="SMART" id="SM00184">
    <property type="entry name" value="RING"/>
    <property type="match status" value="1"/>
</dbReference>
<dbReference type="GO" id="GO:0008270">
    <property type="term" value="F:zinc ion binding"/>
    <property type="evidence" value="ECO:0007669"/>
    <property type="project" value="UniProtKB-KW"/>
</dbReference>
<keyword evidence="5" id="KW-1185">Reference proteome</keyword>
<dbReference type="EMBL" id="NMUH01001361">
    <property type="protein sequence ID" value="MQL91614.1"/>
    <property type="molecule type" value="Genomic_DNA"/>
</dbReference>
<dbReference type="Proteomes" id="UP000652761">
    <property type="component" value="Unassembled WGS sequence"/>
</dbReference>